<dbReference type="OrthoDB" id="5469612at2"/>
<gene>
    <name evidence="2" type="ORF">C7I84_07630</name>
</gene>
<evidence type="ECO:0000259" key="1">
    <source>
        <dbReference type="Pfam" id="PF12281"/>
    </source>
</evidence>
<proteinExistence type="predicted"/>
<organism evidence="2 3">
    <name type="scientific">Kumtagia ephedrae</name>
    <dbReference type="NCBI Taxonomy" id="2116701"/>
    <lineage>
        <taxon>Bacteria</taxon>
        <taxon>Pseudomonadati</taxon>
        <taxon>Pseudomonadota</taxon>
        <taxon>Alphaproteobacteria</taxon>
        <taxon>Hyphomicrobiales</taxon>
        <taxon>Phyllobacteriaceae</taxon>
        <taxon>Kumtagia</taxon>
    </lineage>
</organism>
<reference evidence="2 3" key="1">
    <citation type="submission" date="2018-03" db="EMBL/GenBank/DDBJ databases">
        <title>The draft genome of Mesorhizobium sp. 6GN-30.</title>
        <authorList>
            <person name="Liu L."/>
            <person name="Li L."/>
            <person name="Wang T."/>
            <person name="Zhang X."/>
            <person name="Liang L."/>
        </authorList>
    </citation>
    <scope>NUCLEOTIDE SEQUENCE [LARGE SCALE GENOMIC DNA]</scope>
    <source>
        <strain evidence="2 3">6GN30</strain>
    </source>
</reference>
<dbReference type="PIRSF" id="PIRSF031854">
    <property type="entry name" value="UCP031854"/>
    <property type="match status" value="1"/>
</dbReference>
<evidence type="ECO:0000313" key="2">
    <source>
        <dbReference type="EMBL" id="PSJ62473.1"/>
    </source>
</evidence>
<dbReference type="EMBL" id="PXYK01000006">
    <property type="protein sequence ID" value="PSJ62473.1"/>
    <property type="molecule type" value="Genomic_DNA"/>
</dbReference>
<keyword evidence="3" id="KW-1185">Reference proteome</keyword>
<dbReference type="Pfam" id="PF12281">
    <property type="entry name" value="NTP_transf_8"/>
    <property type="match status" value="1"/>
</dbReference>
<dbReference type="RefSeq" id="WP_106771575.1">
    <property type="nucleotide sequence ID" value="NZ_PXYK01000006.1"/>
</dbReference>
<comment type="caution">
    <text evidence="2">The sequence shown here is derived from an EMBL/GenBank/DDBJ whole genome shotgun (WGS) entry which is preliminary data.</text>
</comment>
<sequence length="372" mass="40811">MQPIDQATQTVFADLNQRTLDAAFDEAFPENGSFSRSTVKGRDYWYYDGYEPLTGKKSRKYVGPASDEAISSRVEAFDRNKTALKARLEAVRMLRAAGLPVPDAMTGALVDKIARAGFFRLRGVLIGTIAFQTYPGLVGARPERYLQTGDIDLAQDHGISIAIDDNMSPVLEKIAQIDLSFRAVSNMTDGRKTTSYVNARGYKIEFLVPNRGSDDHSGKPSTMPALAGTAAQPLRFLDFLIRHPARSVLLYGGGVPVTVPAPTRYAIHKLIVATRRKDREKAAKDLGQASFLIEALVRLNGFELIEAWMEAWQRGPTWRHALTLGKTRLTSEIGGMLDEAAERWAPQFGVSSDDIGLAGMPVQLAGKPVRPS</sequence>
<accession>A0A2P7SJ23</accession>
<name>A0A2P7SJ23_9HYPH</name>
<protein>
    <recommendedName>
        <fullName evidence="1">Nucleotidyltransferase-like domain-containing protein</fullName>
    </recommendedName>
</protein>
<dbReference type="InterPro" id="IPR058575">
    <property type="entry name" value="NTP_transf_8_dom"/>
</dbReference>
<dbReference type="Proteomes" id="UP000241229">
    <property type="component" value="Unassembled WGS sequence"/>
</dbReference>
<dbReference type="InterPro" id="IPR022550">
    <property type="entry name" value="NTP_transf_8"/>
</dbReference>
<dbReference type="AlphaFoldDB" id="A0A2P7SJ23"/>
<feature type="domain" description="Nucleotidyltransferase-like" evidence="1">
    <location>
        <begin position="105"/>
        <end position="313"/>
    </location>
</feature>
<evidence type="ECO:0000313" key="3">
    <source>
        <dbReference type="Proteomes" id="UP000241229"/>
    </source>
</evidence>